<feature type="transmembrane region" description="Helical" evidence="1">
    <location>
        <begin position="181"/>
        <end position="201"/>
    </location>
</feature>
<dbReference type="Pfam" id="PF06055">
    <property type="entry name" value="ExoD"/>
    <property type="match status" value="1"/>
</dbReference>
<dbReference type="AlphaFoldDB" id="A0A7Y0DYX0"/>
<evidence type="ECO:0000313" key="2">
    <source>
        <dbReference type="EMBL" id="NMM44058.1"/>
    </source>
</evidence>
<dbReference type="EMBL" id="JABBNT010000002">
    <property type="protein sequence ID" value="NMM44058.1"/>
    <property type="molecule type" value="Genomic_DNA"/>
</dbReference>
<keyword evidence="1" id="KW-0472">Membrane</keyword>
<evidence type="ECO:0000256" key="1">
    <source>
        <dbReference type="SAM" id="Phobius"/>
    </source>
</evidence>
<dbReference type="Proteomes" id="UP000539372">
    <property type="component" value="Unassembled WGS sequence"/>
</dbReference>
<dbReference type="PIRSF" id="PIRSF033239">
    <property type="entry name" value="ExoD"/>
    <property type="match status" value="1"/>
</dbReference>
<comment type="caution">
    <text evidence="2">The sequence shown here is derived from an EMBL/GenBank/DDBJ whole genome shotgun (WGS) entry which is preliminary data.</text>
</comment>
<dbReference type="PANTHER" id="PTHR41795">
    <property type="entry name" value="EXOPOLYSACCHARIDE SYNTHESIS PROTEIN"/>
    <property type="match status" value="1"/>
</dbReference>
<dbReference type="InterPro" id="IPR010331">
    <property type="entry name" value="ExoD"/>
</dbReference>
<evidence type="ECO:0000313" key="3">
    <source>
        <dbReference type="Proteomes" id="UP000539372"/>
    </source>
</evidence>
<feature type="transmembrane region" description="Helical" evidence="1">
    <location>
        <begin position="136"/>
        <end position="161"/>
    </location>
</feature>
<name>A0A7Y0DYX0_9PROT</name>
<reference evidence="2 3" key="1">
    <citation type="submission" date="2020-04" db="EMBL/GenBank/DDBJ databases">
        <title>Rhodospirillaceae bacterium KN72 isolated from deep sea.</title>
        <authorList>
            <person name="Zhang D.-C."/>
        </authorList>
    </citation>
    <scope>NUCLEOTIDE SEQUENCE [LARGE SCALE GENOMIC DNA]</scope>
    <source>
        <strain evidence="2 3">KN72</strain>
    </source>
</reference>
<keyword evidence="1" id="KW-1133">Transmembrane helix</keyword>
<organism evidence="2 3">
    <name type="scientific">Pacificispira spongiicola</name>
    <dbReference type="NCBI Taxonomy" id="2729598"/>
    <lineage>
        <taxon>Bacteria</taxon>
        <taxon>Pseudomonadati</taxon>
        <taxon>Pseudomonadota</taxon>
        <taxon>Alphaproteobacteria</taxon>
        <taxon>Rhodospirillales</taxon>
        <taxon>Rhodospirillaceae</taxon>
        <taxon>Pacificispira</taxon>
    </lineage>
</organism>
<keyword evidence="3" id="KW-1185">Reference proteome</keyword>
<accession>A0A7Y0DYX0</accession>
<feature type="transmembrane region" description="Helical" evidence="1">
    <location>
        <begin position="52"/>
        <end position="85"/>
    </location>
</feature>
<gene>
    <name evidence="2" type="ORF">HH303_06190</name>
</gene>
<proteinExistence type="predicted"/>
<sequence length="204" mass="20925">MTNKTPKNLSDLLDGVEDCLQSDSSGTGTDQKPTVGDALTAFGRRSHGPVLFLTGFLAAGPIGAIPGVTLATALLCLVVAGQMLLSPGAIWLPKRLTAIELTPEKGQAALRWARPVARTVDRLLKPRLSFLLDQPFLLGGILLAVGMSLLMIPFAFVPFAATVPALAIAAFGLALTSDDGLLALIAGAVAAGAVGLGVYLLNGL</sequence>
<protein>
    <submittedName>
        <fullName evidence="2">Exopolysaccharide biosynthesis protein</fullName>
    </submittedName>
</protein>
<dbReference type="PANTHER" id="PTHR41795:SF1">
    <property type="entry name" value="EXOPOLYSACCHARIDE SYNTHESIS PROTEIN"/>
    <property type="match status" value="1"/>
</dbReference>
<keyword evidence="1" id="KW-0812">Transmembrane</keyword>
<dbReference type="RefSeq" id="WP_169624367.1">
    <property type="nucleotide sequence ID" value="NZ_JABBNT010000002.1"/>
</dbReference>